<dbReference type="PANTHER" id="PTHR38731:SF1">
    <property type="entry name" value="FECR PROTEIN DOMAIN-CONTAINING PROTEIN"/>
    <property type="match status" value="1"/>
</dbReference>
<dbReference type="AlphaFoldDB" id="A0A0A7PCU7"/>
<dbReference type="InterPro" id="IPR018392">
    <property type="entry name" value="LysM"/>
</dbReference>
<protein>
    <submittedName>
        <fullName evidence="3">Peptidoglycan binding domain/FecR protein</fullName>
    </submittedName>
</protein>
<dbReference type="HOGENOM" id="CLU_036396_1_0_5"/>
<dbReference type="InterPro" id="IPR036779">
    <property type="entry name" value="LysM_dom_sf"/>
</dbReference>
<dbReference type="STRING" id="1515612.SKP52_00365"/>
<dbReference type="Pfam" id="PF04773">
    <property type="entry name" value="FecR"/>
    <property type="match status" value="1"/>
</dbReference>
<dbReference type="InterPro" id="IPR013783">
    <property type="entry name" value="Ig-like_fold"/>
</dbReference>
<dbReference type="Pfam" id="PF01476">
    <property type="entry name" value="LysM"/>
    <property type="match status" value="1"/>
</dbReference>
<dbReference type="Proteomes" id="UP000030907">
    <property type="component" value="Chromosome"/>
</dbReference>
<evidence type="ECO:0000256" key="1">
    <source>
        <dbReference type="SAM" id="SignalP"/>
    </source>
</evidence>
<feature type="signal peptide" evidence="1">
    <location>
        <begin position="1"/>
        <end position="26"/>
    </location>
</feature>
<dbReference type="EMBL" id="CP009122">
    <property type="protein sequence ID" value="AJA07023.1"/>
    <property type="molecule type" value="Genomic_DNA"/>
</dbReference>
<evidence type="ECO:0000313" key="4">
    <source>
        <dbReference type="Proteomes" id="UP000030907"/>
    </source>
</evidence>
<dbReference type="PANTHER" id="PTHR38731">
    <property type="entry name" value="LIPL45-RELATED LIPOPROTEIN-RELATED"/>
    <property type="match status" value="1"/>
</dbReference>
<dbReference type="InterPro" id="IPR006860">
    <property type="entry name" value="FecR"/>
</dbReference>
<keyword evidence="4" id="KW-1185">Reference proteome</keyword>
<dbReference type="Gene3D" id="2.60.120.1440">
    <property type="match status" value="1"/>
</dbReference>
<dbReference type="Gene3D" id="2.60.40.10">
    <property type="entry name" value="Immunoglobulins"/>
    <property type="match status" value="2"/>
</dbReference>
<organism evidence="3 4">
    <name type="scientific">Sphingopyxis fribergensis</name>
    <dbReference type="NCBI Taxonomy" id="1515612"/>
    <lineage>
        <taxon>Bacteria</taxon>
        <taxon>Pseudomonadati</taxon>
        <taxon>Pseudomonadota</taxon>
        <taxon>Alphaproteobacteria</taxon>
        <taxon>Sphingomonadales</taxon>
        <taxon>Sphingomonadaceae</taxon>
        <taxon>Sphingopyxis</taxon>
    </lineage>
</organism>
<evidence type="ECO:0000259" key="2">
    <source>
        <dbReference type="PROSITE" id="PS51782"/>
    </source>
</evidence>
<feature type="chain" id="PRO_5002042238" evidence="1">
    <location>
        <begin position="27"/>
        <end position="454"/>
    </location>
</feature>
<dbReference type="KEGG" id="sphk:SKP52_00365"/>
<dbReference type="Gene3D" id="3.10.350.10">
    <property type="entry name" value="LysM domain"/>
    <property type="match status" value="1"/>
</dbReference>
<reference evidence="3 4" key="1">
    <citation type="journal article" date="2015" name="Int. J. Syst. Evol. Microbiol.">
        <title>Description of Sphingopyxis fribergensis sp. nov. - a soil bacterium with the ability to degrade styrene and phenylacetic acid.</title>
        <authorList>
            <person name="Oelschlagel M."/>
            <person name="Ruckert C."/>
            <person name="Kalinowski J."/>
            <person name="Schmidt G."/>
            <person name="Schlomann M."/>
            <person name="Tischler D."/>
        </authorList>
    </citation>
    <scope>NUCLEOTIDE SEQUENCE [LARGE SCALE GENOMIC DNA]</scope>
    <source>
        <strain evidence="3 4">Kp5.2</strain>
    </source>
</reference>
<name>A0A0A7PCU7_9SPHN</name>
<dbReference type="SMART" id="SM00257">
    <property type="entry name" value="LysM"/>
    <property type="match status" value="1"/>
</dbReference>
<dbReference type="SUPFAM" id="SSF54106">
    <property type="entry name" value="LysM domain"/>
    <property type="match status" value="1"/>
</dbReference>
<evidence type="ECO:0000313" key="3">
    <source>
        <dbReference type="EMBL" id="AJA07023.1"/>
    </source>
</evidence>
<dbReference type="PIRSF" id="PIRSF029644">
    <property type="entry name" value="UCP029644"/>
    <property type="match status" value="1"/>
</dbReference>
<dbReference type="PROSITE" id="PS51782">
    <property type="entry name" value="LYSM"/>
    <property type="match status" value="1"/>
</dbReference>
<dbReference type="OrthoDB" id="9813091at2"/>
<accession>A0A0A7PCU7</accession>
<dbReference type="CDD" id="cd00118">
    <property type="entry name" value="LysM"/>
    <property type="match status" value="1"/>
</dbReference>
<feature type="domain" description="LysM" evidence="2">
    <location>
        <begin position="42"/>
        <end position="89"/>
    </location>
</feature>
<proteinExistence type="predicted"/>
<dbReference type="InterPro" id="IPR016930">
    <property type="entry name" value="UCP029644"/>
</dbReference>
<sequence length="454" mass="50060">MDIVLKRLPDLRLLAALILLCLAAPASPLAAQNRQEPGAAVVLYRVKAGDNLYELAERYLTRVEDYVAVQRLNAIANPRRLKPGSLIRIPRSLLRHEPLRAVVQSYRGTVSVQRGSARRPAAIGMRLGEGDILETAEKSFVSLRLPDDSTVAMPSRSSVRIERLRRTLLGGAIDRLFSIVKGRASANVTPMSDPDSRFDMSTPMAVSAVRGTEFRMSFDPDARRATTEVTEGKVAFTADAGGSAAPGRAQLVAGGFGIATDLAEPVALLRAPDLLRPGRVQDEEKLRFELRPIVGALRYHLQVARDAGFLELLDDAETVAPIVELEPVANGTYFVRVTAIDARGLEGMPAVYGFERRLNRIEASVEDARKGRHRNYLFRWRTPDAPSAQYRFQLFAASQADPIVDEAGLTSTSFVVADLPDGSYRWRVMTLQFVGGRIYDSWSGFQELRVDTEK</sequence>
<gene>
    <name evidence="3" type="ORF">SKP52_00365</name>
</gene>
<keyword evidence="1" id="KW-0732">Signal</keyword>